<organism evidence="2 3">
    <name type="scientific">Campylobacter majalis</name>
    <dbReference type="NCBI Taxonomy" id="2790656"/>
    <lineage>
        <taxon>Bacteria</taxon>
        <taxon>Pseudomonadati</taxon>
        <taxon>Campylobacterota</taxon>
        <taxon>Epsilonproteobacteria</taxon>
        <taxon>Campylobacterales</taxon>
        <taxon>Campylobacteraceae</taxon>
        <taxon>Campylobacter</taxon>
    </lineage>
</organism>
<evidence type="ECO:0008006" key="4">
    <source>
        <dbReference type="Google" id="ProtNLM"/>
    </source>
</evidence>
<keyword evidence="1" id="KW-1133">Transmembrane helix</keyword>
<keyword evidence="1" id="KW-0472">Membrane</keyword>
<proteinExistence type="predicted"/>
<keyword evidence="1" id="KW-0812">Transmembrane</keyword>
<dbReference type="RefSeq" id="WP_229932597.1">
    <property type="nucleotide sequence ID" value="NZ_CAJHOF010000005.1"/>
</dbReference>
<comment type="caution">
    <text evidence="2">The sequence shown here is derived from an EMBL/GenBank/DDBJ whole genome shotgun (WGS) entry which is preliminary data.</text>
</comment>
<reference evidence="2 3" key="1">
    <citation type="submission" date="2020-11" db="EMBL/GenBank/DDBJ databases">
        <authorList>
            <person name="Peeters C."/>
        </authorList>
    </citation>
    <scope>NUCLEOTIDE SEQUENCE [LARGE SCALE GENOMIC DNA]</scope>
    <source>
        <strain evidence="2 3">LMG 7974</strain>
    </source>
</reference>
<evidence type="ECO:0000313" key="3">
    <source>
        <dbReference type="Proteomes" id="UP000789803"/>
    </source>
</evidence>
<dbReference type="EMBL" id="CAJHOF010000005">
    <property type="protein sequence ID" value="CAD7287948.1"/>
    <property type="molecule type" value="Genomic_DNA"/>
</dbReference>
<evidence type="ECO:0000256" key="1">
    <source>
        <dbReference type="SAM" id="Phobius"/>
    </source>
</evidence>
<protein>
    <recommendedName>
        <fullName evidence="4">Type II secretion system protein</fullName>
    </recommendedName>
</protein>
<keyword evidence="3" id="KW-1185">Reference proteome</keyword>
<accession>A0ABN7K9I4</accession>
<feature type="transmembrane region" description="Helical" evidence="1">
    <location>
        <begin position="6"/>
        <end position="29"/>
    </location>
</feature>
<dbReference type="Proteomes" id="UP000789803">
    <property type="component" value="Unassembled WGS sequence"/>
</dbReference>
<name>A0ABN7K9I4_9BACT</name>
<gene>
    <name evidence="2" type="ORF">LMG7974_00791</name>
</gene>
<evidence type="ECO:0000313" key="2">
    <source>
        <dbReference type="EMBL" id="CAD7287948.1"/>
    </source>
</evidence>
<sequence length="142" mass="15865">MKKRGFGLIMAIIFVMLVSSLGILGLNLATSKTTTTVNRYLHTQAEIYAKNFTEYVILRTLKHDYTLGCLDDLNATNEIFGFGAILTHVGNIGSCKGKIQLSNPKDGGILIIDVFVWALDNNQDDEPIQHNVKFHKRTLQKL</sequence>